<dbReference type="PANTHER" id="PTHR35807:SF1">
    <property type="entry name" value="TRANSCRIPTIONAL REGULATOR REDD"/>
    <property type="match status" value="1"/>
</dbReference>
<feature type="region of interest" description="Disordered" evidence="7">
    <location>
        <begin position="308"/>
        <end position="416"/>
    </location>
</feature>
<name>A0ABV8TC23_9ACTN</name>
<organism evidence="9 10">
    <name type="scientific">Streptomyces andamanensis</name>
    <dbReference type="NCBI Taxonomy" id="1565035"/>
    <lineage>
        <taxon>Bacteria</taxon>
        <taxon>Bacillati</taxon>
        <taxon>Actinomycetota</taxon>
        <taxon>Actinomycetes</taxon>
        <taxon>Kitasatosporales</taxon>
        <taxon>Streptomycetaceae</taxon>
        <taxon>Streptomyces</taxon>
    </lineage>
</organism>
<dbReference type="InterPro" id="IPR036388">
    <property type="entry name" value="WH-like_DNA-bd_sf"/>
</dbReference>
<feature type="compositionally biased region" description="Pro residues" evidence="7">
    <location>
        <begin position="398"/>
        <end position="411"/>
    </location>
</feature>
<protein>
    <submittedName>
        <fullName evidence="9">BTAD domain-containing putative transcriptional regulator</fullName>
    </submittedName>
</protein>
<reference evidence="10" key="1">
    <citation type="journal article" date="2019" name="Int. J. Syst. Evol. Microbiol.">
        <title>The Global Catalogue of Microorganisms (GCM) 10K type strain sequencing project: providing services to taxonomists for standard genome sequencing and annotation.</title>
        <authorList>
            <consortium name="The Broad Institute Genomics Platform"/>
            <consortium name="The Broad Institute Genome Sequencing Center for Infectious Disease"/>
            <person name="Wu L."/>
            <person name="Ma J."/>
        </authorList>
    </citation>
    <scope>NUCLEOTIDE SEQUENCE [LARGE SCALE GENOMIC DNA]</scope>
    <source>
        <strain evidence="10">PCU 347</strain>
    </source>
</reference>
<feature type="compositionally biased region" description="Pro residues" evidence="7">
    <location>
        <begin position="343"/>
        <end position="365"/>
    </location>
</feature>
<evidence type="ECO:0000256" key="7">
    <source>
        <dbReference type="SAM" id="MobiDB-lite"/>
    </source>
</evidence>
<accession>A0ABV8TC23</accession>
<dbReference type="InterPro" id="IPR001867">
    <property type="entry name" value="OmpR/PhoB-type_DNA-bd"/>
</dbReference>
<feature type="compositionally biased region" description="Low complexity" evidence="7">
    <location>
        <begin position="253"/>
        <end position="272"/>
    </location>
</feature>
<evidence type="ECO:0000256" key="5">
    <source>
        <dbReference type="ARBA" id="ARBA00023163"/>
    </source>
</evidence>
<dbReference type="SMART" id="SM00862">
    <property type="entry name" value="Trans_reg_C"/>
    <property type="match status" value="1"/>
</dbReference>
<keyword evidence="5" id="KW-0804">Transcription</keyword>
<comment type="caution">
    <text evidence="9">The sequence shown here is derived from an EMBL/GenBank/DDBJ whole genome shotgun (WGS) entry which is preliminary data.</text>
</comment>
<dbReference type="SUPFAM" id="SSF52540">
    <property type="entry name" value="P-loop containing nucleoside triphosphate hydrolases"/>
    <property type="match status" value="1"/>
</dbReference>
<dbReference type="InterPro" id="IPR016032">
    <property type="entry name" value="Sig_transdc_resp-reg_C-effctor"/>
</dbReference>
<dbReference type="Pfam" id="PF03704">
    <property type="entry name" value="BTAD"/>
    <property type="match status" value="1"/>
</dbReference>
<feature type="domain" description="OmpR/PhoB-type" evidence="8">
    <location>
        <begin position="1"/>
        <end position="96"/>
    </location>
</feature>
<keyword evidence="3" id="KW-0805">Transcription regulation</keyword>
<dbReference type="PROSITE" id="PS51755">
    <property type="entry name" value="OMPR_PHOB"/>
    <property type="match status" value="1"/>
</dbReference>
<evidence type="ECO:0000313" key="10">
    <source>
        <dbReference type="Proteomes" id="UP001595824"/>
    </source>
</evidence>
<evidence type="ECO:0000256" key="1">
    <source>
        <dbReference type="ARBA" id="ARBA00005820"/>
    </source>
</evidence>
<dbReference type="InterPro" id="IPR027417">
    <property type="entry name" value="P-loop_NTPase"/>
</dbReference>
<dbReference type="SUPFAM" id="SSF48452">
    <property type="entry name" value="TPR-like"/>
    <property type="match status" value="2"/>
</dbReference>
<dbReference type="Pfam" id="PF00486">
    <property type="entry name" value="Trans_reg_C"/>
    <property type="match status" value="1"/>
</dbReference>
<dbReference type="SUPFAM" id="SSF46894">
    <property type="entry name" value="C-terminal effector domain of the bipartite response regulators"/>
    <property type="match status" value="1"/>
</dbReference>
<dbReference type="InterPro" id="IPR005158">
    <property type="entry name" value="BTAD"/>
</dbReference>
<dbReference type="RefSeq" id="WP_381738285.1">
    <property type="nucleotide sequence ID" value="NZ_JBHSDP010000010.1"/>
</dbReference>
<evidence type="ECO:0000256" key="6">
    <source>
        <dbReference type="PROSITE-ProRule" id="PRU01091"/>
    </source>
</evidence>
<feature type="DNA-binding region" description="OmpR/PhoB-type" evidence="6">
    <location>
        <begin position="1"/>
        <end position="96"/>
    </location>
</feature>
<feature type="region of interest" description="Disordered" evidence="7">
    <location>
        <begin position="253"/>
        <end position="291"/>
    </location>
</feature>
<dbReference type="Gene3D" id="3.40.50.300">
    <property type="entry name" value="P-loop containing nucleotide triphosphate hydrolases"/>
    <property type="match status" value="1"/>
</dbReference>
<keyword evidence="2" id="KW-0902">Two-component regulatory system</keyword>
<evidence type="ECO:0000313" key="9">
    <source>
        <dbReference type="EMBL" id="MFC4328186.1"/>
    </source>
</evidence>
<proteinExistence type="inferred from homology"/>
<keyword evidence="10" id="KW-1185">Reference proteome</keyword>
<dbReference type="PRINTS" id="PR00364">
    <property type="entry name" value="DISEASERSIST"/>
</dbReference>
<dbReference type="InterPro" id="IPR011990">
    <property type="entry name" value="TPR-like_helical_dom_sf"/>
</dbReference>
<dbReference type="PANTHER" id="PTHR35807">
    <property type="entry name" value="TRANSCRIPTIONAL REGULATOR REDD-RELATED"/>
    <property type="match status" value="1"/>
</dbReference>
<dbReference type="EMBL" id="JBHSDP010000010">
    <property type="protein sequence ID" value="MFC4328186.1"/>
    <property type="molecule type" value="Genomic_DNA"/>
</dbReference>
<dbReference type="Proteomes" id="UP001595824">
    <property type="component" value="Unassembled WGS sequence"/>
</dbReference>
<evidence type="ECO:0000256" key="2">
    <source>
        <dbReference type="ARBA" id="ARBA00023012"/>
    </source>
</evidence>
<comment type="similarity">
    <text evidence="1">Belongs to the AfsR/DnrI/RedD regulatory family.</text>
</comment>
<evidence type="ECO:0000256" key="4">
    <source>
        <dbReference type="ARBA" id="ARBA00023125"/>
    </source>
</evidence>
<dbReference type="Gene3D" id="1.10.10.10">
    <property type="entry name" value="Winged helix-like DNA-binding domain superfamily/Winged helix DNA-binding domain"/>
    <property type="match status" value="1"/>
</dbReference>
<evidence type="ECO:0000256" key="3">
    <source>
        <dbReference type="ARBA" id="ARBA00023015"/>
    </source>
</evidence>
<dbReference type="SMART" id="SM01043">
    <property type="entry name" value="BTAD"/>
    <property type="match status" value="1"/>
</dbReference>
<sequence length="1022" mass="105601">MEFRLLGSVAVVTENGDFAPGPVKRCSLLAMLLLRPNTAVSVDQLTAALWEDEPPTHFKTVLQGHVSRLRALLADHGAREYGVELTTQGAAYELQMPESLVDAHRFEELVALSRVQRRPADTVRMLREALACWQGPALTGTVRSGPLEAAAGGLEDLRLASVEALAEAYGQLGEHGRAAAVLRTEAVAHPLRESLAAALMLALGRSGRQSDAINWYHRTRRLLADELGVDPGDALTEAYAVLLRAADPAPLPARTAAEPATGPAAGSAAGSTAGAGAGSTAGTSAGTAAAPAPGAAEAAGAEGATAGAVTGAATPPTAGPAAEPVDGHTAGPASGPATAATVPAPPAPPADSLPQPTSPPGPPSGLPSGSPSAPPYVPHPQYATPQSLPAAGHLAPPHADPPVPQLLPRPPRGFTGRDRELAALGRAVTATDAPVCLITGAAGVGKTAFALHWAHQHGAAFPDGRLFADLRGFSDTPAPDAGTVLREFLLALGVAPQRVPETTAARGALFRTLTDGRRLLVVLDNARSSEQVRPLLPGGDHCVTLVTSRDRLGGLIASDAARPLPLAHLPAADAEALLASVLGEDRIAAEPEAAARLAGLCDGLPLALRVTAARLAQRPQWTLGAMAHELADEHGRLALLDVEDTGVSAALHLTVQQLPEPAARMFRAIGLHTGSDLDRFAASALAGTTPAQAGADLDRLAAAHLLTESVPGRWTPHDLVRLYARHLAPQADPEGLRRLLDHYLFTGLAADAAAEPGSQPCYALPADARRPAATREFDDRSAALAWYAAERPALEGAVAAAAALGLHDRAWRLALVQWPLMLWRITDGWTPLLEAGLASAEHEGDLDAQSRTRALLGWILHEEGRDTEALVHLESAPELAARAGDAISEAIACVNLAAALDATGDSLRAGELMTRAVALADSTCHPATQVLALQHLAQYCLRTGAHEAALAHTLRATELVSPHAVVGRAQLRILRGEALAGLGRTAEAADEFRQAAAASEAAGFTQGSERATRLLSLLAAKR</sequence>
<keyword evidence="4 6" id="KW-0238">DNA-binding</keyword>
<feature type="compositionally biased region" description="Low complexity" evidence="7">
    <location>
        <begin position="280"/>
        <end position="291"/>
    </location>
</feature>
<dbReference type="CDD" id="cd15831">
    <property type="entry name" value="BTAD"/>
    <property type="match status" value="1"/>
</dbReference>
<evidence type="ECO:0000259" key="8">
    <source>
        <dbReference type="PROSITE" id="PS51755"/>
    </source>
</evidence>
<dbReference type="Gene3D" id="1.25.40.10">
    <property type="entry name" value="Tetratricopeptide repeat domain"/>
    <property type="match status" value="2"/>
</dbReference>
<feature type="compositionally biased region" description="Low complexity" evidence="7">
    <location>
        <begin position="308"/>
        <end position="342"/>
    </location>
</feature>
<gene>
    <name evidence="9" type="ORF">ACFPC0_10125</name>
</gene>
<dbReference type="InterPro" id="IPR051677">
    <property type="entry name" value="AfsR-DnrI-RedD_regulator"/>
</dbReference>
<feature type="compositionally biased region" description="Low complexity" evidence="7">
    <location>
        <begin position="388"/>
        <end position="397"/>
    </location>
</feature>